<dbReference type="RefSeq" id="WP_096651615.1">
    <property type="nucleotide sequence ID" value="NZ_NWUX01000008.1"/>
</dbReference>
<name>A0A2A4HMK1_9GAMM</name>
<dbReference type="Gene3D" id="1.20.1290.10">
    <property type="entry name" value="AhpD-like"/>
    <property type="match status" value="1"/>
</dbReference>
<evidence type="ECO:0008006" key="3">
    <source>
        <dbReference type="Google" id="ProtNLM"/>
    </source>
</evidence>
<sequence length="164" mass="17403">MSHVLETAAGVPSSGPLAEALTMRGKLMELTQASYEAALLPSDAGNLPANLRAALACRMARICQQSGLTQHYADLLAGYGDDADPYQLALPGEMPPADEQRLVAMVDYVDLVTERPRDASEATISSLRTVGIDEADIVRLAGLVAFVNYQLRVAAVLSVMGKSQ</sequence>
<dbReference type="Proteomes" id="UP000218677">
    <property type="component" value="Unassembled WGS sequence"/>
</dbReference>
<dbReference type="OrthoDB" id="5077630at2"/>
<dbReference type="InterPro" id="IPR029032">
    <property type="entry name" value="AhpD-like"/>
</dbReference>
<dbReference type="SUPFAM" id="SSF69118">
    <property type="entry name" value="AhpD-like"/>
    <property type="match status" value="1"/>
</dbReference>
<organism evidence="1 2">
    <name type="scientific">Vreelandella nigrificans</name>
    <dbReference type="NCBI Taxonomy" id="2042704"/>
    <lineage>
        <taxon>Bacteria</taxon>
        <taxon>Pseudomonadati</taxon>
        <taxon>Pseudomonadota</taxon>
        <taxon>Gammaproteobacteria</taxon>
        <taxon>Oceanospirillales</taxon>
        <taxon>Halomonadaceae</taxon>
        <taxon>Vreelandella</taxon>
    </lineage>
</organism>
<dbReference type="EMBL" id="NWUX01000008">
    <property type="protein sequence ID" value="PCF95599.1"/>
    <property type="molecule type" value="Genomic_DNA"/>
</dbReference>
<keyword evidence="2" id="KW-1185">Reference proteome</keyword>
<reference evidence="2" key="1">
    <citation type="submission" date="2017-09" db="EMBL/GenBank/DDBJ databases">
        <authorList>
            <person name="Cho G.-S."/>
            <person name="Oguntoyinbo F.A."/>
            <person name="Cnockaert M."/>
            <person name="Kabisch J."/>
            <person name="Neve H."/>
            <person name="Bockelmann W."/>
            <person name="Wenning M."/>
            <person name="Franz C.M."/>
            <person name="Vandamme P."/>
        </authorList>
    </citation>
    <scope>NUCLEOTIDE SEQUENCE [LARGE SCALE GENOMIC DNA]</scope>
    <source>
        <strain evidence="2">MBT G8648</strain>
    </source>
</reference>
<protein>
    <recommendedName>
        <fullName evidence="3">CMD domain protein</fullName>
    </recommendedName>
</protein>
<evidence type="ECO:0000313" key="2">
    <source>
        <dbReference type="Proteomes" id="UP000218677"/>
    </source>
</evidence>
<accession>A0A2A4HMK1</accession>
<evidence type="ECO:0000313" key="1">
    <source>
        <dbReference type="EMBL" id="PCF95599.1"/>
    </source>
</evidence>
<proteinExistence type="predicted"/>
<dbReference type="AlphaFoldDB" id="A0A2A4HMK1"/>
<comment type="caution">
    <text evidence="1">The sequence shown here is derived from an EMBL/GenBank/DDBJ whole genome shotgun (WGS) entry which is preliminary data.</text>
</comment>
<gene>
    <name evidence="1" type="ORF">CPA45_11140</name>
</gene>